<feature type="compositionally biased region" description="Polar residues" evidence="1">
    <location>
        <begin position="1"/>
        <end position="14"/>
    </location>
</feature>
<feature type="region of interest" description="Disordered" evidence="1">
    <location>
        <begin position="1"/>
        <end position="79"/>
    </location>
</feature>
<organism evidence="2 3">
    <name type="scientific">Lasiodiplodia theobromae</name>
    <dbReference type="NCBI Taxonomy" id="45133"/>
    <lineage>
        <taxon>Eukaryota</taxon>
        <taxon>Fungi</taxon>
        <taxon>Dikarya</taxon>
        <taxon>Ascomycota</taxon>
        <taxon>Pezizomycotina</taxon>
        <taxon>Dothideomycetes</taxon>
        <taxon>Dothideomycetes incertae sedis</taxon>
        <taxon>Botryosphaeriales</taxon>
        <taxon>Botryosphaeriaceae</taxon>
        <taxon>Lasiodiplodia</taxon>
    </lineage>
</organism>
<evidence type="ECO:0000256" key="1">
    <source>
        <dbReference type="SAM" id="MobiDB-lite"/>
    </source>
</evidence>
<proteinExistence type="predicted"/>
<sequence>MSDQQPSISQSGSVRKSARLAAQPAPQQPRYNMDSDSDDEDSDDEGLHDLDNESEDAYSGIDENSAGEIYDDNADDVEDMGLEGLNSARRSPRKSAVRVVDPRAEAERLKAEKAKRLPEFLAGAWKLAHAPRKGIKRDGTMERSWMNRMVGFMFKNNNGRLRTTSGMELYTTRVVLDQPRPGTQTKARYGDWSNEKHGENELNLKNSYVKWLWDDGMPGQSVKEPLKIEDRQAVRCDENFGVHPHGNDATHPNGFVCCESRQSHLELYMKLRREEILQEEELSAAAENDNNEGFEGDDDNQESKISRRARSQLIKRDITDKRLKDEVYQWECNDFVICTECDDKQIKHLNHKAASGHFDGALLPLCDDCAVASLDNNGWGCNGCICDLEHRCLHHRIQHLEELHEVRNQYIKSHQVETSDDIERTPLCPRCQKKPPPAVPMHFAYNCVKCHNDVVIPAPEDREGQWQLGHSTHQFFVRNLDRPNKQLLNLIQLGWNERWISYFRRFANQSREESTEAMPNGEYQFQQDDVNNTANLFRPQATNSLTKRMPDNDENTSGRQAFFPLPPMTEIRTQNPNPTIAPSNAHVPDFRRALSTTILYRG</sequence>
<name>A0A5N5DEL4_9PEZI</name>
<dbReference type="AlphaFoldDB" id="A0A5N5DEL4"/>
<evidence type="ECO:0000313" key="3">
    <source>
        <dbReference type="Proteomes" id="UP000325902"/>
    </source>
</evidence>
<evidence type="ECO:0000313" key="2">
    <source>
        <dbReference type="EMBL" id="KAB2576175.1"/>
    </source>
</evidence>
<reference evidence="2 3" key="1">
    <citation type="journal article" date="2019" name="Sci. Rep.">
        <title>A multi-omics analysis of the grapevine pathogen Lasiodiplodia theobromae reveals that temperature affects the expression of virulence- and pathogenicity-related genes.</title>
        <authorList>
            <person name="Felix C."/>
            <person name="Meneses R."/>
            <person name="Goncalves M.F.M."/>
            <person name="Tilleman L."/>
            <person name="Duarte A.S."/>
            <person name="Jorrin-Novo J.V."/>
            <person name="Van de Peer Y."/>
            <person name="Deforce D."/>
            <person name="Van Nieuwerburgh F."/>
            <person name="Esteves A.C."/>
            <person name="Alves A."/>
        </authorList>
    </citation>
    <scope>NUCLEOTIDE SEQUENCE [LARGE SCALE GENOMIC DNA]</scope>
    <source>
        <strain evidence="2 3">LA-SOL3</strain>
    </source>
</reference>
<dbReference type="OrthoDB" id="3945060at2759"/>
<accession>A0A5N5DEL4</accession>
<feature type="region of interest" description="Disordered" evidence="1">
    <location>
        <begin position="283"/>
        <end position="307"/>
    </location>
</feature>
<feature type="compositionally biased region" description="Acidic residues" evidence="1">
    <location>
        <begin position="289"/>
        <end position="300"/>
    </location>
</feature>
<feature type="compositionally biased region" description="Acidic residues" evidence="1">
    <location>
        <begin position="35"/>
        <end position="44"/>
    </location>
</feature>
<dbReference type="Proteomes" id="UP000325902">
    <property type="component" value="Unassembled WGS sequence"/>
</dbReference>
<feature type="compositionally biased region" description="Acidic residues" evidence="1">
    <location>
        <begin position="69"/>
        <end position="79"/>
    </location>
</feature>
<dbReference type="EMBL" id="VCHE01000026">
    <property type="protein sequence ID" value="KAB2576175.1"/>
    <property type="molecule type" value="Genomic_DNA"/>
</dbReference>
<protein>
    <submittedName>
        <fullName evidence="2">Uncharacterized protein</fullName>
    </submittedName>
</protein>
<keyword evidence="3" id="KW-1185">Reference proteome</keyword>
<gene>
    <name evidence="2" type="ORF">DBV05_g5215</name>
</gene>
<comment type="caution">
    <text evidence="2">The sequence shown here is derived from an EMBL/GenBank/DDBJ whole genome shotgun (WGS) entry which is preliminary data.</text>
</comment>